<dbReference type="OrthoDB" id="2018289at2759"/>
<dbReference type="Pfam" id="PF06742">
    <property type="entry name" value="DUF1214"/>
    <property type="match status" value="1"/>
</dbReference>
<dbReference type="InterPro" id="IPR037049">
    <property type="entry name" value="DUF1214_C_sf"/>
</dbReference>
<feature type="domain" description="DUF1214" evidence="1">
    <location>
        <begin position="234"/>
        <end position="319"/>
    </location>
</feature>
<dbReference type="PANTHER" id="PTHR36509">
    <property type="entry name" value="BLL3101 PROTEIN"/>
    <property type="match status" value="1"/>
</dbReference>
<evidence type="ECO:0000259" key="1">
    <source>
        <dbReference type="Pfam" id="PF06742"/>
    </source>
</evidence>
<dbReference type="Proteomes" id="UP000660262">
    <property type="component" value="Unassembled WGS sequence"/>
</dbReference>
<gene>
    <name evidence="3" type="ORF">PPROV_000867600</name>
</gene>
<evidence type="ECO:0008006" key="5">
    <source>
        <dbReference type="Google" id="ProtNLM"/>
    </source>
</evidence>
<dbReference type="AlphaFoldDB" id="A0A830HTE8"/>
<organism evidence="3 4">
    <name type="scientific">Pycnococcus provasolii</name>
    <dbReference type="NCBI Taxonomy" id="41880"/>
    <lineage>
        <taxon>Eukaryota</taxon>
        <taxon>Viridiplantae</taxon>
        <taxon>Chlorophyta</taxon>
        <taxon>Pseudoscourfieldiophyceae</taxon>
        <taxon>Pseudoscourfieldiales</taxon>
        <taxon>Pycnococcaceae</taxon>
        <taxon>Pycnococcus</taxon>
    </lineage>
</organism>
<dbReference type="InterPro" id="IPR037050">
    <property type="entry name" value="DUF1254_sf"/>
</dbReference>
<dbReference type="InterPro" id="IPR010679">
    <property type="entry name" value="DUF1254"/>
</dbReference>
<evidence type="ECO:0000313" key="4">
    <source>
        <dbReference type="Proteomes" id="UP000660262"/>
    </source>
</evidence>
<dbReference type="PANTHER" id="PTHR36509:SF2">
    <property type="entry name" value="BLL3101 PROTEIN"/>
    <property type="match status" value="1"/>
</dbReference>
<proteinExistence type="predicted"/>
<evidence type="ECO:0000313" key="3">
    <source>
        <dbReference type="EMBL" id="GHP09943.1"/>
    </source>
</evidence>
<dbReference type="Pfam" id="PF06863">
    <property type="entry name" value="DUF1254"/>
    <property type="match status" value="1"/>
</dbReference>
<name>A0A830HTE8_9CHLO</name>
<feature type="domain" description="DUF1254" evidence="2">
    <location>
        <begin position="30"/>
        <end position="95"/>
    </location>
</feature>
<evidence type="ECO:0000259" key="2">
    <source>
        <dbReference type="Pfam" id="PF06863"/>
    </source>
</evidence>
<reference evidence="3" key="1">
    <citation type="submission" date="2020-10" db="EMBL/GenBank/DDBJ databases">
        <title>Unveiling of a novel bifunctional photoreceptor, Dualchrome1, isolated from a cosmopolitan green alga.</title>
        <authorList>
            <person name="Suzuki S."/>
            <person name="Kawachi M."/>
        </authorList>
    </citation>
    <scope>NUCLEOTIDE SEQUENCE</scope>
    <source>
        <strain evidence="3">NIES 2893</strain>
    </source>
</reference>
<dbReference type="Gene3D" id="2.60.120.600">
    <property type="entry name" value="Domain of unknown function DUF1214, C-terminal domain"/>
    <property type="match status" value="1"/>
</dbReference>
<dbReference type="InterPro" id="IPR010621">
    <property type="entry name" value="DUF1214"/>
</dbReference>
<protein>
    <recommendedName>
        <fullName evidence="5">DUF1214 domain-containing protein</fullName>
    </recommendedName>
</protein>
<sequence length="338" mass="37129">MTTHRALLDDFVVAETHCYFKRHADKGAMGKFVHNRSVASADVNQTVVRMNQDVLYSAMVMDLRKSPVVIALPSVEITNRRYVSLQIISETHNSSDVAYEGTHTISLDSVGTPFAMAIVRVGVKRNDAYDESKAWEVQDAIRVSQDDGGPGSFSPDVVYNATDVDAMRKSLRELKHYFRPTDAERLGDRHNLDRLAQLMGAASGWGGLRAEDATYSIHFPPPSSSEEEDDGGGDAKNYVIHIPPEGVPLIGNGFWSVTVYDKDGFLQQQASVNSTTATVEEDGSIIIGIVHDSNRDDAFTNVIAQAGPGWSYTVRMYRPGRAVLDGTFKFPEAVVQLS</sequence>
<keyword evidence="4" id="KW-1185">Reference proteome</keyword>
<dbReference type="Gene3D" id="2.60.40.1610">
    <property type="entry name" value="Domain of unknown function DUF1254"/>
    <property type="match status" value="1"/>
</dbReference>
<accession>A0A830HTE8</accession>
<dbReference type="SUPFAM" id="SSF160935">
    <property type="entry name" value="VPA0735-like"/>
    <property type="match status" value="1"/>
</dbReference>
<dbReference type="EMBL" id="BNJQ01000027">
    <property type="protein sequence ID" value="GHP09943.1"/>
    <property type="molecule type" value="Genomic_DNA"/>
</dbReference>
<comment type="caution">
    <text evidence="3">The sequence shown here is derived from an EMBL/GenBank/DDBJ whole genome shotgun (WGS) entry which is preliminary data.</text>
</comment>